<feature type="transmembrane region" description="Helical" evidence="1">
    <location>
        <begin position="407"/>
        <end position="424"/>
    </location>
</feature>
<feature type="transmembrane region" description="Helical" evidence="1">
    <location>
        <begin position="84"/>
        <end position="101"/>
    </location>
</feature>
<sequence>MARHTRLPAYPSLLQAVQAVSPSEAAGLQAVVLIQILLHAVAVAMLMTELRNWGVPRPTAIAAAATVAIGCPFWDNVSTIATDCLAMSVGVMIAVAVMRGWRKGFSRWLNLGIGMAVVLAIGLRPASLFLIPWVIAMLLFRPRDRAPVSWRGRGQDVVVFGSLPLIILLGWCAFRYHVAGDFSLLPFGHQNMAAVTTQLLDNEELERLLGRVGEIASEIGERRVVVSQSGARSLADAGSLPRDGLDLRVTSDPSLRADSYMTLENRWDAMTYLVVIPAAAQVAGDDPIAQHRLLSRLDHEIVEAYPLRYARWWLLAVRRGIWGSFANILMHPIFLPVIVFAAAAAVVWSVRRRADFASPAESLPVAGARGLEPACRAMTLIAISFAGFGIAFIALTSPTIGRFTDPTFVFVPCLAVLVVASGLDNRPSISVRTR</sequence>
<dbReference type="EMBL" id="SJPK01000004">
    <property type="protein sequence ID" value="TWT67543.1"/>
    <property type="molecule type" value="Genomic_DNA"/>
</dbReference>
<evidence type="ECO:0000313" key="3">
    <source>
        <dbReference type="Proteomes" id="UP000318053"/>
    </source>
</evidence>
<keyword evidence="3" id="KW-1185">Reference proteome</keyword>
<gene>
    <name evidence="2" type="ORF">CA85_23940</name>
</gene>
<keyword evidence="1" id="KW-0472">Membrane</keyword>
<feature type="transmembrane region" description="Helical" evidence="1">
    <location>
        <begin position="113"/>
        <end position="136"/>
    </location>
</feature>
<name>A0A5C5XZ32_9BACT</name>
<comment type="caution">
    <text evidence="2">The sequence shown here is derived from an EMBL/GenBank/DDBJ whole genome shotgun (WGS) entry which is preliminary data.</text>
</comment>
<dbReference type="AlphaFoldDB" id="A0A5C5XZ32"/>
<evidence type="ECO:0000313" key="2">
    <source>
        <dbReference type="EMBL" id="TWT67543.1"/>
    </source>
</evidence>
<feature type="transmembrane region" description="Helical" evidence="1">
    <location>
        <begin position="157"/>
        <end position="178"/>
    </location>
</feature>
<keyword evidence="1" id="KW-0812">Transmembrane</keyword>
<protein>
    <recommendedName>
        <fullName evidence="4">Glycosyltransferase RgtA/B/C/D-like domain-containing protein</fullName>
    </recommendedName>
</protein>
<proteinExistence type="predicted"/>
<reference evidence="2 3" key="1">
    <citation type="submission" date="2019-02" db="EMBL/GenBank/DDBJ databases">
        <title>Deep-cultivation of Planctomycetes and their phenomic and genomic characterization uncovers novel biology.</title>
        <authorList>
            <person name="Wiegand S."/>
            <person name="Jogler M."/>
            <person name="Boedeker C."/>
            <person name="Pinto D."/>
            <person name="Vollmers J."/>
            <person name="Rivas-Marin E."/>
            <person name="Kohn T."/>
            <person name="Peeters S.H."/>
            <person name="Heuer A."/>
            <person name="Rast P."/>
            <person name="Oberbeckmann S."/>
            <person name="Bunk B."/>
            <person name="Jeske O."/>
            <person name="Meyerdierks A."/>
            <person name="Storesund J.E."/>
            <person name="Kallscheuer N."/>
            <person name="Luecker S."/>
            <person name="Lage O.M."/>
            <person name="Pohl T."/>
            <person name="Merkel B.J."/>
            <person name="Hornburger P."/>
            <person name="Mueller R.-W."/>
            <person name="Bruemmer F."/>
            <person name="Labrenz M."/>
            <person name="Spormann A.M."/>
            <person name="Op Den Camp H."/>
            <person name="Overmann J."/>
            <person name="Amann R."/>
            <person name="Jetten M.S.M."/>
            <person name="Mascher T."/>
            <person name="Medema M.H."/>
            <person name="Devos D.P."/>
            <person name="Kaster A.-K."/>
            <person name="Ovreas L."/>
            <person name="Rohde M."/>
            <person name="Galperin M.Y."/>
            <person name="Jogler C."/>
        </authorList>
    </citation>
    <scope>NUCLEOTIDE SEQUENCE [LARGE SCALE GENOMIC DNA]</scope>
    <source>
        <strain evidence="2 3">CA85</strain>
    </source>
</reference>
<dbReference type="Proteomes" id="UP000318053">
    <property type="component" value="Unassembled WGS sequence"/>
</dbReference>
<evidence type="ECO:0000256" key="1">
    <source>
        <dbReference type="SAM" id="Phobius"/>
    </source>
</evidence>
<organism evidence="2 3">
    <name type="scientific">Allorhodopirellula solitaria</name>
    <dbReference type="NCBI Taxonomy" id="2527987"/>
    <lineage>
        <taxon>Bacteria</taxon>
        <taxon>Pseudomonadati</taxon>
        <taxon>Planctomycetota</taxon>
        <taxon>Planctomycetia</taxon>
        <taxon>Pirellulales</taxon>
        <taxon>Pirellulaceae</taxon>
        <taxon>Allorhodopirellula</taxon>
    </lineage>
</organism>
<keyword evidence="1" id="KW-1133">Transmembrane helix</keyword>
<feature type="transmembrane region" description="Helical" evidence="1">
    <location>
        <begin position="29"/>
        <end position="47"/>
    </location>
</feature>
<evidence type="ECO:0008006" key="4">
    <source>
        <dbReference type="Google" id="ProtNLM"/>
    </source>
</evidence>
<feature type="transmembrane region" description="Helical" evidence="1">
    <location>
        <begin position="377"/>
        <end position="395"/>
    </location>
</feature>
<feature type="transmembrane region" description="Helical" evidence="1">
    <location>
        <begin position="328"/>
        <end position="350"/>
    </location>
</feature>
<accession>A0A5C5XZ32</accession>